<keyword evidence="2" id="KW-1185">Reference proteome</keyword>
<dbReference type="Proteomes" id="UP001341840">
    <property type="component" value="Unassembled WGS sequence"/>
</dbReference>
<sequence length="62" mass="6885">MRRTERICVEGKPPPNVFKATHMRLSTAPMRESGVSELANARIRVTPRTCVEATLMRESGAS</sequence>
<evidence type="ECO:0000313" key="1">
    <source>
        <dbReference type="EMBL" id="MED6117795.1"/>
    </source>
</evidence>
<evidence type="ECO:0000313" key="2">
    <source>
        <dbReference type="Proteomes" id="UP001341840"/>
    </source>
</evidence>
<organism evidence="1 2">
    <name type="scientific">Stylosanthes scabra</name>
    <dbReference type="NCBI Taxonomy" id="79078"/>
    <lineage>
        <taxon>Eukaryota</taxon>
        <taxon>Viridiplantae</taxon>
        <taxon>Streptophyta</taxon>
        <taxon>Embryophyta</taxon>
        <taxon>Tracheophyta</taxon>
        <taxon>Spermatophyta</taxon>
        <taxon>Magnoliopsida</taxon>
        <taxon>eudicotyledons</taxon>
        <taxon>Gunneridae</taxon>
        <taxon>Pentapetalae</taxon>
        <taxon>rosids</taxon>
        <taxon>fabids</taxon>
        <taxon>Fabales</taxon>
        <taxon>Fabaceae</taxon>
        <taxon>Papilionoideae</taxon>
        <taxon>50 kb inversion clade</taxon>
        <taxon>dalbergioids sensu lato</taxon>
        <taxon>Dalbergieae</taxon>
        <taxon>Pterocarpus clade</taxon>
        <taxon>Stylosanthes</taxon>
    </lineage>
</organism>
<name>A0ABU6R2J3_9FABA</name>
<accession>A0ABU6R2J3</accession>
<comment type="caution">
    <text evidence="1">The sequence shown here is derived from an EMBL/GenBank/DDBJ whole genome shotgun (WGS) entry which is preliminary data.</text>
</comment>
<dbReference type="EMBL" id="JASCZI010008881">
    <property type="protein sequence ID" value="MED6117795.1"/>
    <property type="molecule type" value="Genomic_DNA"/>
</dbReference>
<protein>
    <submittedName>
        <fullName evidence="1">Uncharacterized protein</fullName>
    </submittedName>
</protein>
<gene>
    <name evidence="1" type="ORF">PIB30_113197</name>
</gene>
<reference evidence="1 2" key="1">
    <citation type="journal article" date="2023" name="Plants (Basel)">
        <title>Bridging the Gap: Combining Genomics and Transcriptomics Approaches to Understand Stylosanthes scabra, an Orphan Legume from the Brazilian Caatinga.</title>
        <authorList>
            <person name="Ferreira-Neto J.R.C."/>
            <person name="da Silva M.D."/>
            <person name="Binneck E."/>
            <person name="de Melo N.F."/>
            <person name="da Silva R.H."/>
            <person name="de Melo A.L.T.M."/>
            <person name="Pandolfi V."/>
            <person name="Bustamante F.O."/>
            <person name="Brasileiro-Vidal A.C."/>
            <person name="Benko-Iseppon A.M."/>
        </authorList>
    </citation>
    <scope>NUCLEOTIDE SEQUENCE [LARGE SCALE GENOMIC DNA]</scope>
    <source>
        <tissue evidence="1">Leaves</tissue>
    </source>
</reference>
<proteinExistence type="predicted"/>
<feature type="non-terminal residue" evidence="1">
    <location>
        <position position="62"/>
    </location>
</feature>